<accession>A0A0F9E542</accession>
<reference evidence="1" key="1">
    <citation type="journal article" date="2015" name="Nature">
        <title>Complex archaea that bridge the gap between prokaryotes and eukaryotes.</title>
        <authorList>
            <person name="Spang A."/>
            <person name="Saw J.H."/>
            <person name="Jorgensen S.L."/>
            <person name="Zaremba-Niedzwiedzka K."/>
            <person name="Martijn J."/>
            <person name="Lind A.E."/>
            <person name="van Eijk R."/>
            <person name="Schleper C."/>
            <person name="Guy L."/>
            <person name="Ettema T.J."/>
        </authorList>
    </citation>
    <scope>NUCLEOTIDE SEQUENCE</scope>
</reference>
<dbReference type="Gene3D" id="3.40.50.150">
    <property type="entry name" value="Vaccinia Virus protein VP39"/>
    <property type="match status" value="1"/>
</dbReference>
<organism evidence="1">
    <name type="scientific">marine sediment metagenome</name>
    <dbReference type="NCBI Taxonomy" id="412755"/>
    <lineage>
        <taxon>unclassified sequences</taxon>
        <taxon>metagenomes</taxon>
        <taxon>ecological metagenomes</taxon>
    </lineage>
</organism>
<name>A0A0F9E542_9ZZZZ</name>
<dbReference type="InterPro" id="IPR029063">
    <property type="entry name" value="SAM-dependent_MTases_sf"/>
</dbReference>
<comment type="caution">
    <text evidence="1">The sequence shown here is derived from an EMBL/GenBank/DDBJ whole genome shotgun (WGS) entry which is preliminary data.</text>
</comment>
<protein>
    <submittedName>
        <fullName evidence="1">Uncharacterized protein</fullName>
    </submittedName>
</protein>
<dbReference type="SUPFAM" id="SSF53335">
    <property type="entry name" value="S-adenosyl-L-methionine-dependent methyltransferases"/>
    <property type="match status" value="1"/>
</dbReference>
<gene>
    <name evidence="1" type="ORF">LCGC14_2118110</name>
</gene>
<evidence type="ECO:0000313" key="1">
    <source>
        <dbReference type="EMBL" id="KKL69123.1"/>
    </source>
</evidence>
<proteinExistence type="predicted"/>
<sequence length="254" mass="28678">MFKLDNVEEWMLHHYGHNGEDERTRYGEYAQLGIYAPNTPDIVERGLRAANATQRSELALHQYMSFMRHPQGLFYTVALNIVWPKTIVELGIGGDMGISTSIFLHWCEQVGGKLYSCDRNPPAWTGVRYAPYVESGLWVHEQCCSLEFLAGNTIPKPADMVFIDTIHTFDHTMKELAAAAEITNVMLMDDAEYVGYMDGIDGNIEEVSPIDRADIQASELGGVKRAIAIWLREHPEWEKVNTGMGNVALLLRQE</sequence>
<dbReference type="EMBL" id="LAZR01026314">
    <property type="protein sequence ID" value="KKL69123.1"/>
    <property type="molecule type" value="Genomic_DNA"/>
</dbReference>
<dbReference type="AlphaFoldDB" id="A0A0F9E542"/>